<evidence type="ECO:0000259" key="9">
    <source>
        <dbReference type="Pfam" id="PF02163"/>
    </source>
</evidence>
<reference evidence="10 11" key="1">
    <citation type="journal article" date="2014" name="Int. J. Syst. Evol. Microbiol.">
        <title>Thermococcus paralvinellae sp. nov. and Thermococcus cleftensis sp. nov. of hyperthermophilic heterotrophs from deep-sea hydrothermal vents.</title>
        <authorList>
            <person name="Hensley S.A."/>
            <person name="Jung J.H."/>
            <person name="Park C.S."/>
            <person name="Holden J.F."/>
        </authorList>
    </citation>
    <scope>NUCLEOTIDE SEQUENCE [LARGE SCALE GENOMIC DNA]</scope>
    <source>
        <strain evidence="10 11">ES1</strain>
    </source>
</reference>
<evidence type="ECO:0000256" key="1">
    <source>
        <dbReference type="ARBA" id="ARBA00004141"/>
    </source>
</evidence>
<keyword evidence="2" id="KW-0645">Protease</keyword>
<dbReference type="PANTHER" id="PTHR31412">
    <property type="entry name" value="ZINC METALLOPROTEASE EGY1"/>
    <property type="match status" value="1"/>
</dbReference>
<keyword evidence="3 8" id="KW-0812">Transmembrane</keyword>
<feature type="transmembrane region" description="Helical" evidence="8">
    <location>
        <begin position="127"/>
        <end position="152"/>
    </location>
</feature>
<dbReference type="InterPro" id="IPR044838">
    <property type="entry name" value="EGY1-like"/>
</dbReference>
<dbReference type="PANTHER" id="PTHR31412:SF0">
    <property type="entry name" value="ZINC METALLOPROTEASE EGY1, CHLOROPLASTIC-RELATED"/>
    <property type="match status" value="1"/>
</dbReference>
<dbReference type="AlphaFoldDB" id="W0I781"/>
<dbReference type="STRING" id="582419.TES1_0897"/>
<evidence type="ECO:0000256" key="3">
    <source>
        <dbReference type="ARBA" id="ARBA00022692"/>
    </source>
</evidence>
<feature type="transmembrane region" description="Helical" evidence="8">
    <location>
        <begin position="259"/>
        <end position="281"/>
    </location>
</feature>
<dbReference type="EMBL" id="CP006965">
    <property type="protein sequence ID" value="AHF80283.1"/>
    <property type="molecule type" value="Genomic_DNA"/>
</dbReference>
<dbReference type="InterPro" id="IPR008915">
    <property type="entry name" value="Peptidase_M50"/>
</dbReference>
<evidence type="ECO:0000256" key="6">
    <source>
        <dbReference type="ARBA" id="ARBA00022989"/>
    </source>
</evidence>
<evidence type="ECO:0000256" key="8">
    <source>
        <dbReference type="SAM" id="Phobius"/>
    </source>
</evidence>
<dbReference type="GeneID" id="24906605"/>
<feature type="transmembrane region" description="Helical" evidence="8">
    <location>
        <begin position="230"/>
        <end position="253"/>
    </location>
</feature>
<feature type="transmembrane region" description="Helical" evidence="8">
    <location>
        <begin position="201"/>
        <end position="218"/>
    </location>
</feature>
<organism evidence="10 11">
    <name type="scientific">Thermococcus paralvinellae</name>
    <dbReference type="NCBI Taxonomy" id="582419"/>
    <lineage>
        <taxon>Archaea</taxon>
        <taxon>Methanobacteriati</taxon>
        <taxon>Methanobacteriota</taxon>
        <taxon>Thermococci</taxon>
        <taxon>Thermococcales</taxon>
        <taxon>Thermococcaceae</taxon>
        <taxon>Thermococcus</taxon>
    </lineage>
</organism>
<evidence type="ECO:0000256" key="5">
    <source>
        <dbReference type="ARBA" id="ARBA00022946"/>
    </source>
</evidence>
<keyword evidence="4" id="KW-0378">Hydrolase</keyword>
<feature type="transmembrane region" description="Helical" evidence="8">
    <location>
        <begin position="164"/>
        <end position="181"/>
    </location>
</feature>
<dbReference type="CDD" id="cd06160">
    <property type="entry name" value="S2P-M50_like_2"/>
    <property type="match status" value="1"/>
</dbReference>
<dbReference type="GO" id="GO:0006508">
    <property type="term" value="P:proteolysis"/>
    <property type="evidence" value="ECO:0007669"/>
    <property type="project" value="UniProtKB-KW"/>
</dbReference>
<dbReference type="Proteomes" id="UP000019027">
    <property type="component" value="Chromosome"/>
</dbReference>
<accession>W0I781</accession>
<dbReference type="KEGG" id="ths:TES1_0897"/>
<evidence type="ECO:0000256" key="4">
    <source>
        <dbReference type="ARBA" id="ARBA00022801"/>
    </source>
</evidence>
<sequence length="408" mass="44641">MPKGIYECINCGHREAKDFTEPLLEDSCPHCGGDMVLVGFTEEIEVVEEPISQELMHKIREFYEIGGILRQEGNLIAFEVHSIKEKNFEKVLKELEVLGHWAALKRRNGKIVLYVFPAQHMKEENPLIGIMLFIATLISTFGAGYVLSLGYVQALDQYNLPGIRNIYLNALAFSISIMAILGTHEMGHKIAATLHGVKSTFPYFIPFPSFIGTMGAVIRVKSPIPTRNAAIDLGVSGPLAGFLVALPVSIIGLKLSITLPASLVPLEGGIIFGTNLFFIILEKYFLHIGDNYVILFHPVAIAGWVGILVTFLNLIPAAQLDGGHIARAFLNEKAHAYLTFGLGFALLALSYLWVGWLIWGGIILLMGRIGNPGALDEVSPISTKRKVLAIITLLIFILSVTPVPLATS</sequence>
<proteinExistence type="predicted"/>
<gene>
    <name evidence="10" type="ORF">TES1_0897</name>
</gene>
<dbReference type="Pfam" id="PF02163">
    <property type="entry name" value="Peptidase_M50"/>
    <property type="match status" value="1"/>
</dbReference>
<dbReference type="GO" id="GO:0016020">
    <property type="term" value="C:membrane"/>
    <property type="evidence" value="ECO:0007669"/>
    <property type="project" value="UniProtKB-SubCell"/>
</dbReference>
<dbReference type="OrthoDB" id="19110at2157"/>
<evidence type="ECO:0000313" key="11">
    <source>
        <dbReference type="Proteomes" id="UP000019027"/>
    </source>
</evidence>
<dbReference type="HOGENOM" id="CLU_028221_0_1_2"/>
<protein>
    <recommendedName>
        <fullName evidence="9">Peptidase M50 domain-containing protein</fullName>
    </recommendedName>
</protein>
<feature type="domain" description="Peptidase M50" evidence="9">
    <location>
        <begin position="172"/>
        <end position="333"/>
    </location>
</feature>
<feature type="transmembrane region" description="Helical" evidence="8">
    <location>
        <begin position="293"/>
        <end position="315"/>
    </location>
</feature>
<feature type="transmembrane region" description="Helical" evidence="8">
    <location>
        <begin position="387"/>
        <end position="406"/>
    </location>
</feature>
<comment type="subcellular location">
    <subcellularLocation>
        <location evidence="1">Membrane</location>
        <topology evidence="1">Multi-pass membrane protein</topology>
    </subcellularLocation>
</comment>
<keyword evidence="6 8" id="KW-1133">Transmembrane helix</keyword>
<feature type="transmembrane region" description="Helical" evidence="8">
    <location>
        <begin position="335"/>
        <end position="366"/>
    </location>
</feature>
<dbReference type="RefSeq" id="WP_042680680.1">
    <property type="nucleotide sequence ID" value="NZ_CP006965.1"/>
</dbReference>
<dbReference type="GO" id="GO:0008233">
    <property type="term" value="F:peptidase activity"/>
    <property type="evidence" value="ECO:0007669"/>
    <property type="project" value="UniProtKB-KW"/>
</dbReference>
<evidence type="ECO:0000313" key="10">
    <source>
        <dbReference type="EMBL" id="AHF80283.1"/>
    </source>
</evidence>
<keyword evidence="11" id="KW-1185">Reference proteome</keyword>
<keyword evidence="5" id="KW-0809">Transit peptide</keyword>
<keyword evidence="7 8" id="KW-0472">Membrane</keyword>
<name>W0I781_9EURY</name>
<evidence type="ECO:0000256" key="2">
    <source>
        <dbReference type="ARBA" id="ARBA00022670"/>
    </source>
</evidence>
<evidence type="ECO:0000256" key="7">
    <source>
        <dbReference type="ARBA" id="ARBA00023136"/>
    </source>
</evidence>